<name>A0ABT2EWD3_9BACT</name>
<keyword evidence="2" id="KW-0238">DNA-binding</keyword>
<dbReference type="InterPro" id="IPR000792">
    <property type="entry name" value="Tscrpt_reg_LuxR_C"/>
</dbReference>
<feature type="domain" description="HTH luxR-type" evidence="1">
    <location>
        <begin position="45"/>
        <end position="102"/>
    </location>
</feature>
<dbReference type="RefSeq" id="WP_259102188.1">
    <property type="nucleotide sequence ID" value="NZ_CP130454.1"/>
</dbReference>
<sequence length="135" mass="15023">MKPLKVVVLTKTEKDEDYLRLLLSQGKGVSLCDSPFEADATVMDANILTPAEISVLKALLRYGNVKQAASQTHYAITTFKKHLNSARRKLKVNTNLQALVIACLCRLIPLQDILPSITTLSNRTGKAFTERKPER</sequence>
<proteinExistence type="predicted"/>
<dbReference type="Gene3D" id="1.10.10.10">
    <property type="entry name" value="Winged helix-like DNA-binding domain superfamily/Winged helix DNA-binding domain"/>
    <property type="match status" value="1"/>
</dbReference>
<dbReference type="SMART" id="SM00421">
    <property type="entry name" value="HTH_LUXR"/>
    <property type="match status" value="1"/>
</dbReference>
<reference evidence="2 3" key="1">
    <citation type="submission" date="2022-08" db="EMBL/GenBank/DDBJ databases">
        <title>Bacterial and archaeal communities from various locations to study Microbial Dark Matter (Phase II).</title>
        <authorList>
            <person name="Stepanauskas R."/>
        </authorList>
    </citation>
    <scope>NUCLEOTIDE SEQUENCE [LARGE SCALE GENOMIC DNA]</scope>
    <source>
        <strain evidence="2 3">PD1</strain>
    </source>
</reference>
<evidence type="ECO:0000259" key="1">
    <source>
        <dbReference type="SMART" id="SM00421"/>
    </source>
</evidence>
<dbReference type="EMBL" id="JANUCP010000011">
    <property type="protein sequence ID" value="MCS3921220.1"/>
    <property type="molecule type" value="Genomic_DNA"/>
</dbReference>
<evidence type="ECO:0000313" key="2">
    <source>
        <dbReference type="EMBL" id="MCS3921220.1"/>
    </source>
</evidence>
<dbReference type="InterPro" id="IPR016032">
    <property type="entry name" value="Sig_transdc_resp-reg_C-effctor"/>
</dbReference>
<dbReference type="SUPFAM" id="SSF46894">
    <property type="entry name" value="C-terminal effector domain of the bipartite response regulators"/>
    <property type="match status" value="1"/>
</dbReference>
<comment type="caution">
    <text evidence="2">The sequence shown here is derived from an EMBL/GenBank/DDBJ whole genome shotgun (WGS) entry which is preliminary data.</text>
</comment>
<keyword evidence="3" id="KW-1185">Reference proteome</keyword>
<evidence type="ECO:0000313" key="3">
    <source>
        <dbReference type="Proteomes" id="UP001204798"/>
    </source>
</evidence>
<dbReference type="GO" id="GO:0003677">
    <property type="term" value="F:DNA binding"/>
    <property type="evidence" value="ECO:0007669"/>
    <property type="project" value="UniProtKB-KW"/>
</dbReference>
<gene>
    <name evidence="2" type="ORF">M2350_003666</name>
</gene>
<dbReference type="InterPro" id="IPR036388">
    <property type="entry name" value="WH-like_DNA-bd_sf"/>
</dbReference>
<accession>A0ABT2EWD3</accession>
<organism evidence="2 3">
    <name type="scientific">Candidatus Fervidibacter sacchari</name>
    <dbReference type="NCBI Taxonomy" id="1448929"/>
    <lineage>
        <taxon>Bacteria</taxon>
        <taxon>Candidatus Fervidibacterota</taxon>
        <taxon>Candidatus Fervidibacter</taxon>
    </lineage>
</organism>
<protein>
    <submittedName>
        <fullName evidence="2">DNA-binding CsgD family transcriptional regulator</fullName>
    </submittedName>
</protein>
<dbReference type="Proteomes" id="UP001204798">
    <property type="component" value="Unassembled WGS sequence"/>
</dbReference>